<feature type="domain" description="NodB homology" evidence="1">
    <location>
        <begin position="1"/>
        <end position="158"/>
    </location>
</feature>
<evidence type="ECO:0000313" key="2">
    <source>
        <dbReference type="EMBL" id="MDQ0118680.1"/>
    </source>
</evidence>
<evidence type="ECO:0000259" key="1">
    <source>
        <dbReference type="PROSITE" id="PS51677"/>
    </source>
</evidence>
<comment type="caution">
    <text evidence="2">The sequence shown here is derived from an EMBL/GenBank/DDBJ whole genome shotgun (WGS) entry which is preliminary data.</text>
</comment>
<dbReference type="SUPFAM" id="SSF88713">
    <property type="entry name" value="Glycoside hydrolase/deacetylase"/>
    <property type="match status" value="1"/>
</dbReference>
<dbReference type="PANTHER" id="PTHR10587:SF134">
    <property type="entry name" value="SECRETED PROTEIN"/>
    <property type="match status" value="1"/>
</dbReference>
<dbReference type="InterPro" id="IPR050248">
    <property type="entry name" value="Polysacc_deacetylase_ArnD"/>
</dbReference>
<dbReference type="Gene3D" id="3.20.20.370">
    <property type="entry name" value="Glycoside hydrolase/deacetylase"/>
    <property type="match status" value="1"/>
</dbReference>
<proteinExistence type="predicted"/>
<protein>
    <submittedName>
        <fullName evidence="2">Peptidoglycan/xylan/chitin deacetylase (PgdA/CDA1 family)</fullName>
    </submittedName>
</protein>
<dbReference type="Pfam" id="PF01522">
    <property type="entry name" value="Polysacc_deac_1"/>
    <property type="match status" value="1"/>
</dbReference>
<dbReference type="PROSITE" id="PS51677">
    <property type="entry name" value="NODB"/>
    <property type="match status" value="1"/>
</dbReference>
<dbReference type="EMBL" id="JAUSSY010000006">
    <property type="protein sequence ID" value="MDQ0118680.1"/>
    <property type="molecule type" value="Genomic_DNA"/>
</dbReference>
<dbReference type="PANTHER" id="PTHR10587">
    <property type="entry name" value="GLYCOSYL TRANSFERASE-RELATED"/>
    <property type="match status" value="1"/>
</dbReference>
<evidence type="ECO:0000313" key="3">
    <source>
        <dbReference type="Proteomes" id="UP001226389"/>
    </source>
</evidence>
<dbReference type="InterPro" id="IPR002509">
    <property type="entry name" value="NODB_dom"/>
</dbReference>
<gene>
    <name evidence="2" type="ORF">J2T22_001866</name>
</gene>
<sequence length="161" mass="16896">MNSRWINANAGAVRELAAEPLFELANHGTTHRPLSTTGNSAYGITGTKTIEEVYDEIMANDAQLTAVTGSRPRYFRSGTAYLDDVAADIVNSLGITPAGFSINADGGATFPPDTVTREAAKATPGDIIICHGNHPGRGTAQGLAVALDKLTATGKRFIRLP</sequence>
<accession>A0ABT9UGB8</accession>
<dbReference type="InterPro" id="IPR011330">
    <property type="entry name" value="Glyco_hydro/deAcase_b/a-brl"/>
</dbReference>
<dbReference type="Proteomes" id="UP001226389">
    <property type="component" value="Unassembled WGS sequence"/>
</dbReference>
<organism evidence="2 3">
    <name type="scientific">Pseudarthrobacter defluvii</name>
    <dbReference type="NCBI Taxonomy" id="410837"/>
    <lineage>
        <taxon>Bacteria</taxon>
        <taxon>Bacillati</taxon>
        <taxon>Actinomycetota</taxon>
        <taxon>Actinomycetes</taxon>
        <taxon>Micrococcales</taxon>
        <taxon>Micrococcaceae</taxon>
        <taxon>Pseudarthrobacter</taxon>
    </lineage>
</organism>
<keyword evidence="3" id="KW-1185">Reference proteome</keyword>
<name>A0ABT9UGB8_9MICC</name>
<reference evidence="2 3" key="1">
    <citation type="submission" date="2023-07" db="EMBL/GenBank/DDBJ databases">
        <title>Sorghum-associated microbial communities from plants grown in Nebraska, USA.</title>
        <authorList>
            <person name="Schachtman D."/>
        </authorList>
    </citation>
    <scope>NUCLEOTIDE SEQUENCE [LARGE SCALE GENOMIC DNA]</scope>
    <source>
        <strain evidence="2 3">DS994</strain>
    </source>
</reference>